<feature type="transmembrane region" description="Helical" evidence="6">
    <location>
        <begin position="430"/>
        <end position="452"/>
    </location>
</feature>
<feature type="transmembrane region" description="Helical" evidence="6">
    <location>
        <begin position="306"/>
        <end position="327"/>
    </location>
</feature>
<feature type="transmembrane region" description="Helical" evidence="6">
    <location>
        <begin position="458"/>
        <end position="478"/>
    </location>
</feature>
<keyword evidence="4 6" id="KW-1133">Transmembrane helix</keyword>
<feature type="transmembrane region" description="Helical" evidence="6">
    <location>
        <begin position="21"/>
        <end position="41"/>
    </location>
</feature>
<dbReference type="PANTHER" id="PTHR30250:SF11">
    <property type="entry name" value="O-ANTIGEN TRANSPORTER-RELATED"/>
    <property type="match status" value="1"/>
</dbReference>
<dbReference type="Pfam" id="PF01554">
    <property type="entry name" value="MatE"/>
    <property type="match status" value="1"/>
</dbReference>
<dbReference type="Proteomes" id="UP000482800">
    <property type="component" value="Unassembled WGS sequence"/>
</dbReference>
<name>A0A6V8KAV5_9ACTN</name>
<evidence type="ECO:0000256" key="5">
    <source>
        <dbReference type="ARBA" id="ARBA00023136"/>
    </source>
</evidence>
<dbReference type="EMBL" id="BLPF01000001">
    <property type="protein sequence ID" value="GFJ78837.1"/>
    <property type="molecule type" value="Genomic_DNA"/>
</dbReference>
<keyword evidence="8" id="KW-1185">Reference proteome</keyword>
<organism evidence="7 8">
    <name type="scientific">Phytohabitans houttuyneae</name>
    <dbReference type="NCBI Taxonomy" id="1076126"/>
    <lineage>
        <taxon>Bacteria</taxon>
        <taxon>Bacillati</taxon>
        <taxon>Actinomycetota</taxon>
        <taxon>Actinomycetes</taxon>
        <taxon>Micromonosporales</taxon>
        <taxon>Micromonosporaceae</taxon>
    </lineage>
</organism>
<evidence type="ECO:0000256" key="3">
    <source>
        <dbReference type="ARBA" id="ARBA00022692"/>
    </source>
</evidence>
<reference evidence="7 8" key="1">
    <citation type="submission" date="2020-03" db="EMBL/GenBank/DDBJ databases">
        <title>Whole genome shotgun sequence of Phytohabitans houttuyneae NBRC 108639.</title>
        <authorList>
            <person name="Komaki H."/>
            <person name="Tamura T."/>
        </authorList>
    </citation>
    <scope>NUCLEOTIDE SEQUENCE [LARGE SCALE GENOMIC DNA]</scope>
    <source>
        <strain evidence="7 8">NBRC 108639</strain>
    </source>
</reference>
<sequence length="500" mass="51567">MTALAPPGTRRAIRGMARRGMAGMAAAGFAGAAGVGVTWLVARALGTEQAGAFFAATAGFVLAGAVVRLGTQTGLVYWLARLRMQDRAHLLGSCLRIGLVPVAVASVVVAAVLWFTAPAPLRSLALFLPLAALSDAALAGTRGYGQLRPTFLLERLARPALQLLTIGALAVASVSTPGPYAAAWVVPYLPAALLAGYALRRAYLSVPTPHRRPGHKTYLALRVQFWRYTGPRSIASVAQLALQRVDVLLVATLGGLSAAAVYAVAGRFVVLGQLANQGISQSVQPRLAEALSIGDRLSANHLYQTATGWLVLVTWPLYLMVITYTPVYLGLFGDGYRSGGPVVVVLASAMLVATGCGMVDTVLSMGGRTRWNLANVTAALALMVALDLALIPPFGVVGAAVGLAAAVLLNNIVPLVQVGHALGIHPFGPGTVAAAALAITCFGVLPQVFAAMAGTGPAAVLTAAVLAFAAYGAGVWRMRQRLGLGSSRSLRSLVTLGFGR</sequence>
<evidence type="ECO:0000256" key="2">
    <source>
        <dbReference type="ARBA" id="ARBA00022475"/>
    </source>
</evidence>
<feature type="transmembrane region" description="Helical" evidence="6">
    <location>
        <begin position="397"/>
        <end position="418"/>
    </location>
</feature>
<feature type="transmembrane region" description="Helical" evidence="6">
    <location>
        <begin position="90"/>
        <end position="117"/>
    </location>
</feature>
<accession>A0A6V8KAV5</accession>
<keyword evidence="5 6" id="KW-0472">Membrane</keyword>
<gene>
    <name evidence="7" type="ORF">Phou_030170</name>
</gene>
<comment type="caution">
    <text evidence="7">The sequence shown here is derived from an EMBL/GenBank/DDBJ whole genome shotgun (WGS) entry which is preliminary data.</text>
</comment>
<dbReference type="AlphaFoldDB" id="A0A6V8KAV5"/>
<dbReference type="PANTHER" id="PTHR30250">
    <property type="entry name" value="PST FAMILY PREDICTED COLANIC ACID TRANSPORTER"/>
    <property type="match status" value="1"/>
</dbReference>
<proteinExistence type="predicted"/>
<dbReference type="GO" id="GO:0015297">
    <property type="term" value="F:antiporter activity"/>
    <property type="evidence" value="ECO:0007669"/>
    <property type="project" value="InterPro"/>
</dbReference>
<feature type="transmembrane region" description="Helical" evidence="6">
    <location>
        <begin position="53"/>
        <end position="78"/>
    </location>
</feature>
<keyword evidence="3 6" id="KW-0812">Transmembrane</keyword>
<comment type="subcellular location">
    <subcellularLocation>
        <location evidence="1">Cell membrane</location>
        <topology evidence="1">Multi-pass membrane protein</topology>
    </subcellularLocation>
</comment>
<feature type="transmembrane region" description="Helical" evidence="6">
    <location>
        <begin position="156"/>
        <end position="175"/>
    </location>
</feature>
<keyword evidence="2" id="KW-1003">Cell membrane</keyword>
<evidence type="ECO:0000256" key="6">
    <source>
        <dbReference type="SAM" id="Phobius"/>
    </source>
</evidence>
<dbReference type="InterPro" id="IPR050833">
    <property type="entry name" value="Poly_Biosynth_Transport"/>
</dbReference>
<dbReference type="InterPro" id="IPR002528">
    <property type="entry name" value="MATE_fam"/>
</dbReference>
<dbReference type="GO" id="GO:0042910">
    <property type="term" value="F:xenobiotic transmembrane transporter activity"/>
    <property type="evidence" value="ECO:0007669"/>
    <property type="project" value="InterPro"/>
</dbReference>
<evidence type="ECO:0000256" key="4">
    <source>
        <dbReference type="ARBA" id="ARBA00022989"/>
    </source>
</evidence>
<feature type="transmembrane region" description="Helical" evidence="6">
    <location>
        <begin position="339"/>
        <end position="359"/>
    </location>
</feature>
<protein>
    <submittedName>
        <fullName evidence="7">Uncharacterized protein</fullName>
    </submittedName>
</protein>
<dbReference type="RefSeq" id="WP_246273552.1">
    <property type="nucleotide sequence ID" value="NZ_BAABGO010000001.1"/>
</dbReference>
<evidence type="ECO:0000313" key="7">
    <source>
        <dbReference type="EMBL" id="GFJ78837.1"/>
    </source>
</evidence>
<evidence type="ECO:0000256" key="1">
    <source>
        <dbReference type="ARBA" id="ARBA00004651"/>
    </source>
</evidence>
<feature type="transmembrane region" description="Helical" evidence="6">
    <location>
        <begin position="123"/>
        <end position="144"/>
    </location>
</feature>
<dbReference type="GO" id="GO:0005886">
    <property type="term" value="C:plasma membrane"/>
    <property type="evidence" value="ECO:0007669"/>
    <property type="project" value="UniProtKB-SubCell"/>
</dbReference>
<feature type="transmembrane region" description="Helical" evidence="6">
    <location>
        <begin position="371"/>
        <end position="391"/>
    </location>
</feature>
<reference evidence="7 8" key="2">
    <citation type="submission" date="2020-03" db="EMBL/GenBank/DDBJ databases">
        <authorList>
            <person name="Ichikawa N."/>
            <person name="Kimura A."/>
            <person name="Kitahashi Y."/>
            <person name="Uohara A."/>
        </authorList>
    </citation>
    <scope>NUCLEOTIDE SEQUENCE [LARGE SCALE GENOMIC DNA]</scope>
    <source>
        <strain evidence="7 8">NBRC 108639</strain>
    </source>
</reference>
<evidence type="ECO:0000313" key="8">
    <source>
        <dbReference type="Proteomes" id="UP000482800"/>
    </source>
</evidence>